<sequence>MAEINPSMSNGSCWSNVNTALGIDYIPCGNVADGNSYACCRTEDNCLSSNACYNGKFGITYLAGCTTPDFSGPACQHKGQFVNQSWVGLTRCDPDQTSWAGCPEKDNVVGSEPPTANCKCRKDTILFQDKPTLDNIAKLPSHLGGLISWFPGHEPTTTIITEMPLTTSTQPTHSSTISSISSDSSLVSSPSTPTSTTTVPPAAGLSTGEKAGIAVGSALGAIAVGCLIFIAIVIYRRKATKKEALRSQPFLNTIEPDPTQPVPSAPSFLPLGGFKAELPADEPPSANTIAPSSVSSSPSPANSPNQLTTPRQYQPYSPGAMGNHRHSDVSQLSSKTQGYPESLISTPTPRIPDERRTGEADSISIIAETTKSLDIWTLHNFFLTLGFGMANVYEVLRGLFFNPRHSDLEIVCRDGFLFKVHRPVIALHSTILNSMVTQGITVSGQIVSQIQLLDVGFSTLYMMLEFFYSGNYGDFETSSSFYSPSYVVFMTPEEIDTSLKTLPCVRTGLTTEDTTIDDEYDDGLSSDSQKSENEDEDEEVDDSFSDGDTDSESGRSWEAEEDEDGDIDDRRTRTFLTHNLFDSLSVYCVASRFGILPLKLLARDRFYRTAEKVLTFSHNIDNVEEAQWRTHDHQRIYRAKLAKAVFDDFPRVVQELYSTVPESDKLMRAIPPILIAAGYNNGEFRDHMRPLLQEFPDLAVAVADCMRIPDSQNE</sequence>
<reference evidence="4 5" key="1">
    <citation type="submission" date="2019-12" db="EMBL/GenBank/DDBJ databases">
        <title>Draft genome sequence of the ascomycete Xylaria multiplex DSM 110363.</title>
        <authorList>
            <person name="Buettner E."/>
            <person name="Kellner H."/>
        </authorList>
    </citation>
    <scope>NUCLEOTIDE SEQUENCE [LARGE SCALE GENOMIC DNA]</scope>
    <source>
        <strain evidence="4 5">DSM 110363</strain>
    </source>
</reference>
<dbReference type="Gene3D" id="3.30.710.10">
    <property type="entry name" value="Potassium Channel Kv1.1, Chain A"/>
    <property type="match status" value="1"/>
</dbReference>
<dbReference type="AlphaFoldDB" id="A0A7C8NEE6"/>
<feature type="region of interest" description="Disordered" evidence="1">
    <location>
        <begin position="167"/>
        <end position="205"/>
    </location>
</feature>
<protein>
    <recommendedName>
        <fullName evidence="3">BTB domain-containing protein</fullName>
    </recommendedName>
</protein>
<dbReference type="SUPFAM" id="SSF54695">
    <property type="entry name" value="POZ domain"/>
    <property type="match status" value="1"/>
</dbReference>
<dbReference type="InParanoid" id="A0A7C8NEE6"/>
<feature type="compositionally biased region" description="Low complexity" evidence="1">
    <location>
        <begin position="167"/>
        <end position="201"/>
    </location>
</feature>
<keyword evidence="2" id="KW-1133">Transmembrane helix</keyword>
<dbReference type="InterPro" id="IPR011333">
    <property type="entry name" value="SKP1/BTB/POZ_sf"/>
</dbReference>
<keyword evidence="5" id="KW-1185">Reference proteome</keyword>
<evidence type="ECO:0000256" key="1">
    <source>
        <dbReference type="SAM" id="MobiDB-lite"/>
    </source>
</evidence>
<accession>A0A7C8NEE6</accession>
<comment type="caution">
    <text evidence="4">The sequence shown here is derived from an EMBL/GenBank/DDBJ whole genome shotgun (WGS) entry which is preliminary data.</text>
</comment>
<evidence type="ECO:0000313" key="5">
    <source>
        <dbReference type="Proteomes" id="UP000481858"/>
    </source>
</evidence>
<feature type="compositionally biased region" description="Polar residues" evidence="1">
    <location>
        <begin position="329"/>
        <end position="348"/>
    </location>
</feature>
<feature type="compositionally biased region" description="Acidic residues" evidence="1">
    <location>
        <begin position="533"/>
        <end position="551"/>
    </location>
</feature>
<dbReference type="Proteomes" id="UP000481858">
    <property type="component" value="Unassembled WGS sequence"/>
</dbReference>
<evidence type="ECO:0000259" key="3">
    <source>
        <dbReference type="PROSITE" id="PS50097"/>
    </source>
</evidence>
<feature type="compositionally biased region" description="Acidic residues" evidence="1">
    <location>
        <begin position="515"/>
        <end position="524"/>
    </location>
</feature>
<dbReference type="InterPro" id="IPR000210">
    <property type="entry name" value="BTB/POZ_dom"/>
</dbReference>
<feature type="domain" description="BTB" evidence="3">
    <location>
        <begin position="406"/>
        <end position="476"/>
    </location>
</feature>
<evidence type="ECO:0000313" key="4">
    <source>
        <dbReference type="EMBL" id="KAF2973497.1"/>
    </source>
</evidence>
<feature type="compositionally biased region" description="Low complexity" evidence="1">
    <location>
        <begin position="285"/>
        <end position="305"/>
    </location>
</feature>
<feature type="transmembrane region" description="Helical" evidence="2">
    <location>
        <begin position="211"/>
        <end position="235"/>
    </location>
</feature>
<gene>
    <name evidence="4" type="ORF">GQX73_g223</name>
</gene>
<evidence type="ECO:0000256" key="2">
    <source>
        <dbReference type="SAM" id="Phobius"/>
    </source>
</evidence>
<dbReference type="CDD" id="cd18186">
    <property type="entry name" value="BTB_POZ_ZBTB_KLHL-like"/>
    <property type="match status" value="1"/>
</dbReference>
<keyword evidence="2" id="KW-0472">Membrane</keyword>
<keyword evidence="2" id="KW-0812">Transmembrane</keyword>
<proteinExistence type="predicted"/>
<dbReference type="EMBL" id="WUBL01000001">
    <property type="protein sequence ID" value="KAF2973497.1"/>
    <property type="molecule type" value="Genomic_DNA"/>
</dbReference>
<feature type="region of interest" description="Disordered" evidence="1">
    <location>
        <begin position="515"/>
        <end position="568"/>
    </location>
</feature>
<feature type="region of interest" description="Disordered" evidence="1">
    <location>
        <begin position="251"/>
        <end position="358"/>
    </location>
</feature>
<name>A0A7C8NEE6_9PEZI</name>
<dbReference type="Pfam" id="PF00651">
    <property type="entry name" value="BTB"/>
    <property type="match status" value="1"/>
</dbReference>
<feature type="compositionally biased region" description="Polar residues" evidence="1">
    <location>
        <begin position="306"/>
        <end position="315"/>
    </location>
</feature>
<dbReference type="PROSITE" id="PS50097">
    <property type="entry name" value="BTB"/>
    <property type="match status" value="1"/>
</dbReference>
<organism evidence="4 5">
    <name type="scientific">Xylaria multiplex</name>
    <dbReference type="NCBI Taxonomy" id="323545"/>
    <lineage>
        <taxon>Eukaryota</taxon>
        <taxon>Fungi</taxon>
        <taxon>Dikarya</taxon>
        <taxon>Ascomycota</taxon>
        <taxon>Pezizomycotina</taxon>
        <taxon>Sordariomycetes</taxon>
        <taxon>Xylariomycetidae</taxon>
        <taxon>Xylariales</taxon>
        <taxon>Xylariaceae</taxon>
        <taxon>Xylaria</taxon>
    </lineage>
</organism>
<dbReference type="OrthoDB" id="4148662at2759"/>